<dbReference type="Proteomes" id="UP000075683">
    <property type="component" value="Unassembled WGS sequence"/>
</dbReference>
<accession>A0A150LAZ4</accession>
<dbReference type="RefSeq" id="WP_061569951.1">
    <property type="nucleotide sequence ID" value="NZ_LQYT01000130.1"/>
</dbReference>
<sequence>MEIRSAFPFYRQKEVHTETAPFRNGQLVFGRVLKLLPDGRALVRIGKEAFWAKAEAPLVAHRDYLFEISAEKGSVRLKIAEQDAEGGLSRLLSAPNGDVLRRLIQFFRESGLPFDREVFRKGEAWLKAVPDIGLGMQTIKVMAQNRLPFTDEMFHGLYSFHGKESLSGLISRFFELLEKETGTIGPRWQSLMDRFPIRREQPLLALFARWLDPAVPEEESRAAFRLLSAVFPGWADKGEEQLLREAAEKLGFPGEGTRRDFRSVLFAGWRDSRIHGDDPFSFLSRVFSDRSLDIRAPADGQNLVSRFPEMFGKAEGEAWRRFAGDHPLLFTDWTKGDEILKAFQWIIRTVRGGGEAGGETASFRRELEVLLENRNLSPKLRLSAEKLFSRIAAEEHLFAERDGMFQGVTEIPLFFQGEKADLVIRWFGKKRGEKLDEDYCRVVFDLTMPHLGDLCVFVTVQNRIVSLTFYSGFDRLEESVGPGLPALREGLKKIDYTLGTVKFQKPHEPSGSLPEEPIFRESRVDIKI</sequence>
<dbReference type="EMBL" id="LQYT01000130">
    <property type="protein sequence ID" value="KYD09444.1"/>
    <property type="molecule type" value="Genomic_DNA"/>
</dbReference>
<evidence type="ECO:0000313" key="1">
    <source>
        <dbReference type="EMBL" id="KYD09444.1"/>
    </source>
</evidence>
<comment type="caution">
    <text evidence="1">The sequence shown here is derived from an EMBL/GenBank/DDBJ whole genome shotgun (WGS) entry which is preliminary data.</text>
</comment>
<organism evidence="1 2">
    <name type="scientific">Caldibacillus debilis</name>
    <dbReference type="NCBI Taxonomy" id="301148"/>
    <lineage>
        <taxon>Bacteria</taxon>
        <taxon>Bacillati</taxon>
        <taxon>Bacillota</taxon>
        <taxon>Bacilli</taxon>
        <taxon>Bacillales</taxon>
        <taxon>Bacillaceae</taxon>
        <taxon>Caldibacillus</taxon>
    </lineage>
</organism>
<proteinExistence type="predicted"/>
<gene>
    <name evidence="1" type="ORF">B4135_3768</name>
</gene>
<protein>
    <recommendedName>
        <fullName evidence="3">Flagellar hook-length control protein-like C-terminal domain-containing protein</fullName>
    </recommendedName>
</protein>
<evidence type="ECO:0000313" key="2">
    <source>
        <dbReference type="Proteomes" id="UP000075683"/>
    </source>
</evidence>
<dbReference type="STRING" id="301148.B4135_3768"/>
<dbReference type="AlphaFoldDB" id="A0A150LAZ4"/>
<reference evidence="1 2" key="1">
    <citation type="submission" date="2016-01" db="EMBL/GenBank/DDBJ databases">
        <title>Draft Genome Sequences of Seven Thermophilic Sporeformers Isolated from Foods.</title>
        <authorList>
            <person name="Berendsen E.M."/>
            <person name="Wells-Bennik M.H."/>
            <person name="Krawcyk A.O."/>
            <person name="De Jong A."/>
            <person name="Holsappel S."/>
            <person name="Eijlander R.T."/>
            <person name="Kuipers O.P."/>
        </authorList>
    </citation>
    <scope>NUCLEOTIDE SEQUENCE [LARGE SCALE GENOMIC DNA]</scope>
    <source>
        <strain evidence="1 2">B4135</strain>
    </source>
</reference>
<evidence type="ECO:0008006" key="3">
    <source>
        <dbReference type="Google" id="ProtNLM"/>
    </source>
</evidence>
<dbReference type="OrthoDB" id="2351076at2"/>
<name>A0A150LAZ4_9BACI</name>